<dbReference type="EMBL" id="SMMG02000003">
    <property type="protein sequence ID" value="KAA3481711.1"/>
    <property type="molecule type" value="Genomic_DNA"/>
</dbReference>
<dbReference type="Pfam" id="PF05056">
    <property type="entry name" value="DUF674"/>
    <property type="match status" value="2"/>
</dbReference>
<dbReference type="PANTHER" id="PTHR33103:SF110">
    <property type="entry name" value="DUF674 FAMILY PROTEIN"/>
    <property type="match status" value="1"/>
</dbReference>
<name>A0A5B6WII4_9ROSI</name>
<comment type="caution">
    <text evidence="1">The sequence shown here is derived from an EMBL/GenBank/DDBJ whole genome shotgun (WGS) entry which is preliminary data.</text>
</comment>
<organism evidence="1 2">
    <name type="scientific">Gossypium australe</name>
    <dbReference type="NCBI Taxonomy" id="47621"/>
    <lineage>
        <taxon>Eukaryota</taxon>
        <taxon>Viridiplantae</taxon>
        <taxon>Streptophyta</taxon>
        <taxon>Embryophyta</taxon>
        <taxon>Tracheophyta</taxon>
        <taxon>Spermatophyta</taxon>
        <taxon>Magnoliopsida</taxon>
        <taxon>eudicotyledons</taxon>
        <taxon>Gunneridae</taxon>
        <taxon>Pentapetalae</taxon>
        <taxon>rosids</taxon>
        <taxon>malvids</taxon>
        <taxon>Malvales</taxon>
        <taxon>Malvaceae</taxon>
        <taxon>Malvoideae</taxon>
        <taxon>Gossypium</taxon>
    </lineage>
</organism>
<keyword evidence="2" id="KW-1185">Reference proteome</keyword>
<dbReference type="AlphaFoldDB" id="A0A5B6WII4"/>
<dbReference type="PANTHER" id="PTHR33103">
    <property type="entry name" value="OS01G0153900 PROTEIN"/>
    <property type="match status" value="1"/>
</dbReference>
<dbReference type="OrthoDB" id="978710at2759"/>
<evidence type="ECO:0000313" key="2">
    <source>
        <dbReference type="Proteomes" id="UP000325315"/>
    </source>
</evidence>
<gene>
    <name evidence="1" type="ORF">EPI10_022053</name>
</gene>
<reference evidence="1" key="1">
    <citation type="submission" date="2019-08" db="EMBL/GenBank/DDBJ databases">
        <authorList>
            <person name="Liu F."/>
        </authorList>
    </citation>
    <scope>NUCLEOTIDE SEQUENCE [LARGE SCALE GENOMIC DNA]</scope>
    <source>
        <strain evidence="1">PA1801</strain>
        <tissue evidence="1">Leaf</tissue>
    </source>
</reference>
<proteinExistence type="predicted"/>
<dbReference type="InterPro" id="IPR007750">
    <property type="entry name" value="DUF674"/>
</dbReference>
<protein>
    <submittedName>
        <fullName evidence="1">DUF674 domain-containing protein</fullName>
    </submittedName>
</protein>
<dbReference type="Proteomes" id="UP000325315">
    <property type="component" value="Unassembled WGS sequence"/>
</dbReference>
<sequence>MDDPETFVNPPNMVSTSLFAGNKSGYAKGVLTYTVMDVLIVTPMSTISSITMLHKFNIKQLDALEEKVVNVGTTEGVEILKASLWSETLLTDVFLVKKARKKRFSVIKLLTKEQMVGSFGNLYDSLENMNDTYIHSPENKGTLLKPIIPNNAANVPPLSPTLEFSKPIGIYRCGNYPGSNCGLYVSNDSKSICPSCNNVMNQTATNVNPKRRIHLVMREVM</sequence>
<accession>A0A5B6WII4</accession>
<evidence type="ECO:0000313" key="1">
    <source>
        <dbReference type="EMBL" id="KAA3481711.1"/>
    </source>
</evidence>